<reference evidence="2" key="1">
    <citation type="journal article" date="2022" name="bioRxiv">
        <title>Sequencing and chromosome-scale assembly of the giantPleurodeles waltlgenome.</title>
        <authorList>
            <person name="Brown T."/>
            <person name="Elewa A."/>
            <person name="Iarovenko S."/>
            <person name="Subramanian E."/>
            <person name="Araus A.J."/>
            <person name="Petzold A."/>
            <person name="Susuki M."/>
            <person name="Suzuki K.-i.T."/>
            <person name="Hayashi T."/>
            <person name="Toyoda A."/>
            <person name="Oliveira C."/>
            <person name="Osipova E."/>
            <person name="Leigh N.D."/>
            <person name="Simon A."/>
            <person name="Yun M.H."/>
        </authorList>
    </citation>
    <scope>NUCLEOTIDE SEQUENCE</scope>
    <source>
        <strain evidence="2">20211129_DDA</strain>
        <tissue evidence="2">Liver</tissue>
    </source>
</reference>
<sequence length="210" mass="22877">MGTERRVGAQTGTSFTHAYSELSVDHTRAQSCVQLADTQLFTKRHFTDTRSSDSLPTFVCVRSLYFSLTNTEEEPQALRVQFTQCTYAPLPHSKEQQEEQLPGAGSDSRCCPRSSLQQSHLLICTAISDSGLSELNKGVRSPSAGRAGRGGGQRLDTSSGQAVIISPLPRNTCFYEANGAPSLRIHRHQMRHSFLENKGAGPSVHDGQLG</sequence>
<dbReference type="AlphaFoldDB" id="A0AAV7QHW8"/>
<feature type="region of interest" description="Disordered" evidence="1">
    <location>
        <begin position="135"/>
        <end position="161"/>
    </location>
</feature>
<dbReference type="EMBL" id="JANPWB010000010">
    <property type="protein sequence ID" value="KAJ1139329.1"/>
    <property type="molecule type" value="Genomic_DNA"/>
</dbReference>
<comment type="caution">
    <text evidence="2">The sequence shown here is derived from an EMBL/GenBank/DDBJ whole genome shotgun (WGS) entry which is preliminary data.</text>
</comment>
<protein>
    <submittedName>
        <fullName evidence="2">Uncharacterized protein</fullName>
    </submittedName>
</protein>
<accession>A0AAV7QHW8</accession>
<gene>
    <name evidence="2" type="ORF">NDU88_005704</name>
</gene>
<name>A0AAV7QHW8_PLEWA</name>
<organism evidence="2 3">
    <name type="scientific">Pleurodeles waltl</name>
    <name type="common">Iberian ribbed newt</name>
    <dbReference type="NCBI Taxonomy" id="8319"/>
    <lineage>
        <taxon>Eukaryota</taxon>
        <taxon>Metazoa</taxon>
        <taxon>Chordata</taxon>
        <taxon>Craniata</taxon>
        <taxon>Vertebrata</taxon>
        <taxon>Euteleostomi</taxon>
        <taxon>Amphibia</taxon>
        <taxon>Batrachia</taxon>
        <taxon>Caudata</taxon>
        <taxon>Salamandroidea</taxon>
        <taxon>Salamandridae</taxon>
        <taxon>Pleurodelinae</taxon>
        <taxon>Pleurodeles</taxon>
    </lineage>
</organism>
<proteinExistence type="predicted"/>
<evidence type="ECO:0000256" key="1">
    <source>
        <dbReference type="SAM" id="MobiDB-lite"/>
    </source>
</evidence>
<keyword evidence="3" id="KW-1185">Reference proteome</keyword>
<dbReference type="Proteomes" id="UP001066276">
    <property type="component" value="Chromosome 6"/>
</dbReference>
<evidence type="ECO:0000313" key="2">
    <source>
        <dbReference type="EMBL" id="KAJ1139329.1"/>
    </source>
</evidence>
<evidence type="ECO:0000313" key="3">
    <source>
        <dbReference type="Proteomes" id="UP001066276"/>
    </source>
</evidence>